<comment type="catalytic activity">
    <reaction evidence="1">
        <text>ATP + protein L-histidine = ADP + protein N-phospho-L-histidine.</text>
        <dbReference type="EC" id="2.7.13.3"/>
    </reaction>
</comment>
<keyword evidence="8" id="KW-0418">Kinase</keyword>
<keyword evidence="5 12" id="KW-0597">Phosphoprotein</keyword>
<feature type="modified residue" description="Phosphohistidine" evidence="12">
    <location>
        <position position="44"/>
    </location>
</feature>
<dbReference type="PANTHER" id="PTHR43395">
    <property type="entry name" value="SENSOR HISTIDINE KINASE CHEA"/>
    <property type="match status" value="1"/>
</dbReference>
<dbReference type="SMART" id="SM00073">
    <property type="entry name" value="HPT"/>
    <property type="match status" value="1"/>
</dbReference>
<dbReference type="InterPro" id="IPR004105">
    <property type="entry name" value="CheA-like_dim"/>
</dbReference>
<comment type="function">
    <text evidence="11">Involved in the transmission of sensory signals from the chemoreceptors to the flagellar motors. CheA is autophosphorylated; it can transfer its phosphate group to either CheB or CheY.</text>
</comment>
<evidence type="ECO:0000256" key="11">
    <source>
        <dbReference type="ARBA" id="ARBA00035100"/>
    </source>
</evidence>
<dbReference type="CDD" id="cd00088">
    <property type="entry name" value="HPT"/>
    <property type="match status" value="1"/>
</dbReference>
<keyword evidence="6" id="KW-0808">Transferase</keyword>
<dbReference type="InterPro" id="IPR036097">
    <property type="entry name" value="HisK_dim/P_sf"/>
</dbReference>
<dbReference type="InterPro" id="IPR005467">
    <property type="entry name" value="His_kinase_dom"/>
</dbReference>
<keyword evidence="17" id="KW-1185">Reference proteome</keyword>
<evidence type="ECO:0000256" key="7">
    <source>
        <dbReference type="ARBA" id="ARBA00022741"/>
    </source>
</evidence>
<feature type="domain" description="Histidine kinase" evidence="13">
    <location>
        <begin position="317"/>
        <end position="525"/>
    </location>
</feature>
<dbReference type="InterPro" id="IPR051315">
    <property type="entry name" value="Bact_Chemotaxis_CheA"/>
</dbReference>
<evidence type="ECO:0000256" key="3">
    <source>
        <dbReference type="ARBA" id="ARBA00021495"/>
    </source>
</evidence>
<evidence type="ECO:0000256" key="1">
    <source>
        <dbReference type="ARBA" id="ARBA00000085"/>
    </source>
</evidence>
<dbReference type="PANTHER" id="PTHR43395:SF10">
    <property type="entry name" value="CHEMOTAXIS PROTEIN CHEA"/>
    <property type="match status" value="1"/>
</dbReference>
<dbReference type="Gene3D" id="1.20.120.160">
    <property type="entry name" value="HPT domain"/>
    <property type="match status" value="1"/>
</dbReference>
<dbReference type="Pfam" id="PF01627">
    <property type="entry name" value="Hpt"/>
    <property type="match status" value="1"/>
</dbReference>
<dbReference type="SUPFAM" id="SSF50341">
    <property type="entry name" value="CheW-like"/>
    <property type="match status" value="1"/>
</dbReference>
<dbReference type="InterPro" id="IPR002545">
    <property type="entry name" value="CheW-lke_dom"/>
</dbReference>
<evidence type="ECO:0000256" key="10">
    <source>
        <dbReference type="ARBA" id="ARBA00023012"/>
    </source>
</evidence>
<dbReference type="InterPro" id="IPR036061">
    <property type="entry name" value="CheW-like_dom_sf"/>
</dbReference>
<name>A0ABV8ZQL0_9NEIS</name>
<dbReference type="InterPro" id="IPR037006">
    <property type="entry name" value="CheA-like_homodim_sf"/>
</dbReference>
<sequence>MSQFHQVFFDEADEHLASMESLLLGMDPSCPQQEDLHAVFRAAHSIKGGAATFGFADMADLTHVLEGLLDEVRRGTRDLSADMVDVILRAKDALLGMLAAHKGKGVSDAALAATIKARLETLAAEPTAARAERKPPEETRHWTLYLELDPLADVDIDAVLESLAEHGDLSVVQRGETVENLPWVAVFTSPLDAAEVAESLAFAVPQDSFRINVDHGVEEEGSFGLFLEASPEPDNGVWLEGDGFGLFEPPPGDGGSSDPATGIDAAKPAARAGLGGESSIRVNIDKVDLLLNLVGELVITQSMLEQSGTRLDPVAHERLLSGIGALQRNARELQEAVMSIRMTPIAFVFNRFPRVVRDLAGRLGKRVELQMSGENTELDKGFIEKLSDPLTHLVRNSLDHGIEAPEARQARGKDPVGRLTLRAFHQGSNIVIEVSDDGAGLSRERILSTARQRGLAAPDSLSDAEVWALIFEAGFSTADEVTDVSGRGVGMDVVKRNIQSMGGRVEVDSMADVGTTIGIHLPLTLAIMDGMSVRIGAETYVMPLGAVLESLQPAPHDIKSVAARGQVVCIRGEYLPIVSLGRFFAIPEAREMPSEAILVIVEAGHGRLALLVDDLIGQQQFVVKNLETNYRKVDGISGATILGDGQVALILDIAAIARHNQRAAQALDA</sequence>
<keyword evidence="10" id="KW-0902">Two-component regulatory system</keyword>
<keyword evidence="9" id="KW-0067">ATP-binding</keyword>
<dbReference type="PROSITE" id="PS50851">
    <property type="entry name" value="CHEW"/>
    <property type="match status" value="1"/>
</dbReference>
<feature type="domain" description="CheW-like" evidence="14">
    <location>
        <begin position="527"/>
        <end position="662"/>
    </location>
</feature>
<evidence type="ECO:0000259" key="13">
    <source>
        <dbReference type="PROSITE" id="PS50109"/>
    </source>
</evidence>
<dbReference type="Gene3D" id="1.10.287.560">
    <property type="entry name" value="Histidine kinase CheA-like, homodimeric domain"/>
    <property type="match status" value="1"/>
</dbReference>
<evidence type="ECO:0000256" key="4">
    <source>
        <dbReference type="ARBA" id="ARBA00022500"/>
    </source>
</evidence>
<protein>
    <recommendedName>
        <fullName evidence="3">Chemotaxis protein CheA</fullName>
        <ecNumber evidence="2">2.7.13.3</ecNumber>
    </recommendedName>
</protein>
<dbReference type="Proteomes" id="UP001595999">
    <property type="component" value="Unassembled WGS sequence"/>
</dbReference>
<dbReference type="Pfam" id="PF02895">
    <property type="entry name" value="H-kinase_dim"/>
    <property type="match status" value="1"/>
</dbReference>
<evidence type="ECO:0000259" key="14">
    <source>
        <dbReference type="PROSITE" id="PS50851"/>
    </source>
</evidence>
<dbReference type="InterPro" id="IPR003594">
    <property type="entry name" value="HATPase_dom"/>
</dbReference>
<comment type="caution">
    <text evidence="16">The sequence shown here is derived from an EMBL/GenBank/DDBJ whole genome shotgun (WGS) entry which is preliminary data.</text>
</comment>
<dbReference type="Gene3D" id="3.30.565.10">
    <property type="entry name" value="Histidine kinase-like ATPase, C-terminal domain"/>
    <property type="match status" value="1"/>
</dbReference>
<keyword evidence="7" id="KW-0547">Nucleotide-binding</keyword>
<dbReference type="SUPFAM" id="SSF55874">
    <property type="entry name" value="ATPase domain of HSP90 chaperone/DNA topoisomerase II/histidine kinase"/>
    <property type="match status" value="1"/>
</dbReference>
<evidence type="ECO:0000256" key="8">
    <source>
        <dbReference type="ARBA" id="ARBA00022777"/>
    </source>
</evidence>
<dbReference type="SMART" id="SM00260">
    <property type="entry name" value="CheW"/>
    <property type="match status" value="1"/>
</dbReference>
<dbReference type="InterPro" id="IPR036641">
    <property type="entry name" value="HPT_dom_sf"/>
</dbReference>
<dbReference type="InterPro" id="IPR036890">
    <property type="entry name" value="HATPase_C_sf"/>
</dbReference>
<evidence type="ECO:0000256" key="6">
    <source>
        <dbReference type="ARBA" id="ARBA00022679"/>
    </source>
</evidence>
<evidence type="ECO:0000256" key="12">
    <source>
        <dbReference type="PROSITE-ProRule" id="PRU00110"/>
    </source>
</evidence>
<dbReference type="PROSITE" id="PS50109">
    <property type="entry name" value="HIS_KIN"/>
    <property type="match status" value="1"/>
</dbReference>
<evidence type="ECO:0000256" key="5">
    <source>
        <dbReference type="ARBA" id="ARBA00022553"/>
    </source>
</evidence>
<dbReference type="CDD" id="cd00731">
    <property type="entry name" value="CheA_reg"/>
    <property type="match status" value="1"/>
</dbReference>
<dbReference type="Gene3D" id="2.30.30.40">
    <property type="entry name" value="SH3 Domains"/>
    <property type="match status" value="1"/>
</dbReference>
<dbReference type="PRINTS" id="PR00344">
    <property type="entry name" value="BCTRLSENSOR"/>
</dbReference>
<proteinExistence type="predicted"/>
<evidence type="ECO:0000256" key="9">
    <source>
        <dbReference type="ARBA" id="ARBA00022840"/>
    </source>
</evidence>
<dbReference type="RefSeq" id="WP_231462728.1">
    <property type="nucleotide sequence ID" value="NZ_JAJOHW010000083.1"/>
</dbReference>
<dbReference type="EC" id="2.7.13.3" evidence="2"/>
<dbReference type="CDD" id="cd16916">
    <property type="entry name" value="HATPase_CheA-like"/>
    <property type="match status" value="1"/>
</dbReference>
<dbReference type="SMART" id="SM01231">
    <property type="entry name" value="H-kinase_dim"/>
    <property type="match status" value="1"/>
</dbReference>
<dbReference type="InterPro" id="IPR008207">
    <property type="entry name" value="Sig_transdc_His_kin_Hpt_dom"/>
</dbReference>
<gene>
    <name evidence="16" type="ORF">ACFO0R_03855</name>
</gene>
<evidence type="ECO:0000259" key="15">
    <source>
        <dbReference type="PROSITE" id="PS50894"/>
    </source>
</evidence>
<dbReference type="PROSITE" id="PS50894">
    <property type="entry name" value="HPT"/>
    <property type="match status" value="1"/>
</dbReference>
<keyword evidence="4" id="KW-0145">Chemotaxis</keyword>
<evidence type="ECO:0000313" key="17">
    <source>
        <dbReference type="Proteomes" id="UP001595999"/>
    </source>
</evidence>
<dbReference type="Pfam" id="PF01584">
    <property type="entry name" value="CheW"/>
    <property type="match status" value="1"/>
</dbReference>
<dbReference type="Pfam" id="PF02518">
    <property type="entry name" value="HATPase_c"/>
    <property type="match status" value="1"/>
</dbReference>
<accession>A0ABV8ZQL0</accession>
<evidence type="ECO:0000256" key="2">
    <source>
        <dbReference type="ARBA" id="ARBA00012438"/>
    </source>
</evidence>
<dbReference type="SMART" id="SM00387">
    <property type="entry name" value="HATPase_c"/>
    <property type="match status" value="1"/>
</dbReference>
<evidence type="ECO:0000313" key="16">
    <source>
        <dbReference type="EMBL" id="MFC4488745.1"/>
    </source>
</evidence>
<organism evidence="16 17">
    <name type="scientific">Chromobacterium aquaticum</name>
    <dbReference type="NCBI Taxonomy" id="467180"/>
    <lineage>
        <taxon>Bacteria</taxon>
        <taxon>Pseudomonadati</taxon>
        <taxon>Pseudomonadota</taxon>
        <taxon>Betaproteobacteria</taxon>
        <taxon>Neisseriales</taxon>
        <taxon>Chromobacteriaceae</taxon>
        <taxon>Chromobacterium</taxon>
    </lineage>
</organism>
<dbReference type="EMBL" id="JBHSEK010000002">
    <property type="protein sequence ID" value="MFC4488745.1"/>
    <property type="molecule type" value="Genomic_DNA"/>
</dbReference>
<reference evidence="17" key="1">
    <citation type="journal article" date="2019" name="Int. J. Syst. Evol. Microbiol.">
        <title>The Global Catalogue of Microorganisms (GCM) 10K type strain sequencing project: providing services to taxonomists for standard genome sequencing and annotation.</title>
        <authorList>
            <consortium name="The Broad Institute Genomics Platform"/>
            <consortium name="The Broad Institute Genome Sequencing Center for Infectious Disease"/>
            <person name="Wu L."/>
            <person name="Ma J."/>
        </authorList>
    </citation>
    <scope>NUCLEOTIDE SEQUENCE [LARGE SCALE GENOMIC DNA]</scope>
    <source>
        <strain evidence="17">CGMCC 4.7608</strain>
    </source>
</reference>
<feature type="domain" description="HPt" evidence="15">
    <location>
        <begin position="1"/>
        <end position="101"/>
    </location>
</feature>
<dbReference type="SUPFAM" id="SSF47384">
    <property type="entry name" value="Homodimeric domain of signal transducing histidine kinase"/>
    <property type="match status" value="1"/>
</dbReference>
<dbReference type="InterPro" id="IPR004358">
    <property type="entry name" value="Sig_transdc_His_kin-like_C"/>
</dbReference>
<dbReference type="SUPFAM" id="SSF47226">
    <property type="entry name" value="Histidine-containing phosphotransfer domain, HPT domain"/>
    <property type="match status" value="1"/>
</dbReference>